<evidence type="ECO:0000313" key="1">
    <source>
        <dbReference type="EMBL" id="EOY29941.1"/>
    </source>
</evidence>
<dbReference type="Gramene" id="EOY29941">
    <property type="protein sequence ID" value="EOY29941"/>
    <property type="gene ID" value="TCM_037318"/>
</dbReference>
<dbReference type="EMBL" id="CM001887">
    <property type="protein sequence ID" value="EOY29941.1"/>
    <property type="molecule type" value="Genomic_DNA"/>
</dbReference>
<proteinExistence type="predicted"/>
<dbReference type="InParanoid" id="A0A061GK74"/>
<reference evidence="1 2" key="1">
    <citation type="journal article" date="2013" name="Genome Biol.">
        <title>The genome sequence of the most widely cultivated cacao type and its use to identify candidate genes regulating pod color.</title>
        <authorList>
            <person name="Motamayor J.C."/>
            <person name="Mockaitis K."/>
            <person name="Schmutz J."/>
            <person name="Haiminen N."/>
            <person name="Iii D.L."/>
            <person name="Cornejo O."/>
            <person name="Findley S.D."/>
            <person name="Zheng P."/>
            <person name="Utro F."/>
            <person name="Royaert S."/>
            <person name="Saski C."/>
            <person name="Jenkins J."/>
            <person name="Podicheti R."/>
            <person name="Zhao M."/>
            <person name="Scheffler B.E."/>
            <person name="Stack J.C."/>
            <person name="Feltus F.A."/>
            <person name="Mustiga G.M."/>
            <person name="Amores F."/>
            <person name="Phillips W."/>
            <person name="Marelli J.P."/>
            <person name="May G.D."/>
            <person name="Shapiro H."/>
            <person name="Ma J."/>
            <person name="Bustamante C.D."/>
            <person name="Schnell R.J."/>
            <person name="Main D."/>
            <person name="Gilbert D."/>
            <person name="Parida L."/>
            <person name="Kuhn D.N."/>
        </authorList>
    </citation>
    <scope>NUCLEOTIDE SEQUENCE [LARGE SCALE GENOMIC DNA]</scope>
    <source>
        <strain evidence="2">cv. Matina 1-6</strain>
    </source>
</reference>
<organism evidence="1 2">
    <name type="scientific">Theobroma cacao</name>
    <name type="common">Cacao</name>
    <name type="synonym">Cocoa</name>
    <dbReference type="NCBI Taxonomy" id="3641"/>
    <lineage>
        <taxon>Eukaryota</taxon>
        <taxon>Viridiplantae</taxon>
        <taxon>Streptophyta</taxon>
        <taxon>Embryophyta</taxon>
        <taxon>Tracheophyta</taxon>
        <taxon>Spermatophyta</taxon>
        <taxon>Magnoliopsida</taxon>
        <taxon>eudicotyledons</taxon>
        <taxon>Gunneridae</taxon>
        <taxon>Pentapetalae</taxon>
        <taxon>rosids</taxon>
        <taxon>malvids</taxon>
        <taxon>Malvales</taxon>
        <taxon>Malvaceae</taxon>
        <taxon>Byttnerioideae</taxon>
        <taxon>Theobroma</taxon>
    </lineage>
</organism>
<protein>
    <submittedName>
        <fullName evidence="1">Uncharacterized protein</fullName>
    </submittedName>
</protein>
<gene>
    <name evidence="1" type="ORF">TCM_037318</name>
</gene>
<dbReference type="AlphaFoldDB" id="A0A061GK74"/>
<accession>A0A061GK74</accession>
<sequence>MTSLRVTRMHFGSPNACLDHFVNHILILKCKHSRDQASQKLSTYHDCRARRLLLRVERGGSGEAKCSPHHMGAKLKSR</sequence>
<dbReference type="HOGENOM" id="CLU_2626965_0_0_1"/>
<keyword evidence="2" id="KW-1185">Reference proteome</keyword>
<dbReference type="Proteomes" id="UP000026915">
    <property type="component" value="Chromosome 9"/>
</dbReference>
<name>A0A061GK74_THECC</name>
<evidence type="ECO:0000313" key="2">
    <source>
        <dbReference type="Proteomes" id="UP000026915"/>
    </source>
</evidence>